<dbReference type="PROSITE" id="PS50850">
    <property type="entry name" value="MFS"/>
    <property type="match status" value="1"/>
</dbReference>
<dbReference type="PANTHER" id="PTHR42718">
    <property type="entry name" value="MAJOR FACILITATOR SUPERFAMILY MULTIDRUG TRANSPORTER MFSC"/>
    <property type="match status" value="1"/>
</dbReference>
<comment type="subcellular location">
    <subcellularLocation>
        <location evidence="1">Cell membrane</location>
        <topology evidence="1">Multi-pass membrane protein</topology>
    </subcellularLocation>
</comment>
<feature type="transmembrane region" description="Helical" evidence="8">
    <location>
        <begin position="203"/>
        <end position="222"/>
    </location>
</feature>
<comment type="caution">
    <text evidence="10">The sequence shown here is derived from an EMBL/GenBank/DDBJ whole genome shotgun (WGS) entry which is preliminary data.</text>
</comment>
<feature type="transmembrane region" description="Helical" evidence="8">
    <location>
        <begin position="142"/>
        <end position="163"/>
    </location>
</feature>
<accession>A0ABT1W2Q9</accession>
<evidence type="ECO:0000256" key="3">
    <source>
        <dbReference type="ARBA" id="ARBA00022448"/>
    </source>
</evidence>
<evidence type="ECO:0000256" key="8">
    <source>
        <dbReference type="SAM" id="Phobius"/>
    </source>
</evidence>
<feature type="transmembrane region" description="Helical" evidence="8">
    <location>
        <begin position="234"/>
        <end position="257"/>
    </location>
</feature>
<keyword evidence="7 8" id="KW-0472">Membrane</keyword>
<dbReference type="CDD" id="cd17503">
    <property type="entry name" value="MFS_LmrB_MDR_like"/>
    <property type="match status" value="1"/>
</dbReference>
<name>A0ABT1W2Q9_9PROT</name>
<dbReference type="Proteomes" id="UP001524587">
    <property type="component" value="Unassembled WGS sequence"/>
</dbReference>
<evidence type="ECO:0000256" key="2">
    <source>
        <dbReference type="ARBA" id="ARBA00008537"/>
    </source>
</evidence>
<dbReference type="InterPro" id="IPR004638">
    <property type="entry name" value="EmrB-like"/>
</dbReference>
<keyword evidence="3" id="KW-0813">Transport</keyword>
<dbReference type="EMBL" id="JAMSKV010000001">
    <property type="protein sequence ID" value="MCQ8277028.1"/>
    <property type="molecule type" value="Genomic_DNA"/>
</dbReference>
<feature type="transmembrane region" description="Helical" evidence="8">
    <location>
        <begin position="273"/>
        <end position="294"/>
    </location>
</feature>
<evidence type="ECO:0000313" key="11">
    <source>
        <dbReference type="Proteomes" id="UP001524587"/>
    </source>
</evidence>
<evidence type="ECO:0000256" key="1">
    <source>
        <dbReference type="ARBA" id="ARBA00004651"/>
    </source>
</evidence>
<dbReference type="InterPro" id="IPR036259">
    <property type="entry name" value="MFS_trans_sf"/>
</dbReference>
<dbReference type="NCBIfam" id="TIGR00711">
    <property type="entry name" value="efflux_EmrB"/>
    <property type="match status" value="1"/>
</dbReference>
<comment type="similarity">
    <text evidence="2">Belongs to the major facilitator superfamily. EmrB family.</text>
</comment>
<feature type="transmembrane region" description="Helical" evidence="8">
    <location>
        <begin position="55"/>
        <end position="74"/>
    </location>
</feature>
<evidence type="ECO:0000256" key="7">
    <source>
        <dbReference type="ARBA" id="ARBA00023136"/>
    </source>
</evidence>
<sequence length="522" mass="56362">MSGGQQEWKPKANPWLIAVVVTLAAFMEILDTTIVNVSLPHIAGDLSTSYDDATWALTSYLAANGIVLTVSGWFSRVLGRKRYFLICIAMFTVFSFLCGMASNLPELIIFRLMQGFFGGGLQPNQQSIILDTFPPAKRSAAFGLTAIATIVAPVLGPTLGGYITDNITWRWVFFINVPVGIFAVLAVGALVEDPPWARRTKAPIDVIGLGLISVGLGCLEVMMDRGEDDDWFGSPFICLMGILTLVGLVGAVCWLLTAKRPAVNLNVFADKNFAVGTVLVGVLGMVLYASSVLIPQFSQQVIGYDATLAGLVLSPGGMMVILLIPIIGQAMKRIQARYIIATGFTVMGLSMLVSAHLVPLIDFRHLVFYRMLQTGALAFLFVPISTIAYSTLPRELNGDGSALFSMSRNVLGAIGISLSTALVTERTQIREAHMVHLMTPFRQQYNDYLDSVRNAARAVGQSRLAADATANYQLHQQFIKQASILAYNDCFLLFSMLAFAVVPFCFLLKPAVAKGGGGAGAH</sequence>
<feature type="transmembrane region" description="Helical" evidence="8">
    <location>
        <begin position="338"/>
        <end position="361"/>
    </location>
</feature>
<reference evidence="10 11" key="1">
    <citation type="submission" date="2022-06" db="EMBL/GenBank/DDBJ databases">
        <title>Endosaccharibacter gen. nov., sp. nov., endophytic bacteria isolated from sugarcane.</title>
        <authorList>
            <person name="Pitiwittayakul N."/>
            <person name="Yukphan P."/>
            <person name="Charoenyingcharoen P."/>
            <person name="Tanasupawat S."/>
        </authorList>
    </citation>
    <scope>NUCLEOTIDE SEQUENCE [LARGE SCALE GENOMIC DNA]</scope>
    <source>
        <strain evidence="10 11">KSS8</strain>
    </source>
</reference>
<keyword evidence="11" id="KW-1185">Reference proteome</keyword>
<dbReference type="PANTHER" id="PTHR42718:SF9">
    <property type="entry name" value="MAJOR FACILITATOR SUPERFAMILY MULTIDRUG TRANSPORTER MFSC"/>
    <property type="match status" value="1"/>
</dbReference>
<evidence type="ECO:0000256" key="4">
    <source>
        <dbReference type="ARBA" id="ARBA00022475"/>
    </source>
</evidence>
<keyword evidence="5 8" id="KW-0812">Transmembrane</keyword>
<keyword evidence="6 8" id="KW-1133">Transmembrane helix</keyword>
<dbReference type="RefSeq" id="WP_422862468.1">
    <property type="nucleotide sequence ID" value="NZ_JAMSKV010000001.1"/>
</dbReference>
<protein>
    <submittedName>
        <fullName evidence="10">DHA2 family efflux MFS transporter permease subunit</fullName>
    </submittedName>
</protein>
<dbReference type="Pfam" id="PF07690">
    <property type="entry name" value="MFS_1"/>
    <property type="match status" value="1"/>
</dbReference>
<dbReference type="InterPro" id="IPR011701">
    <property type="entry name" value="MFS"/>
</dbReference>
<feature type="transmembrane region" description="Helical" evidence="8">
    <location>
        <begin position="12"/>
        <end position="35"/>
    </location>
</feature>
<gene>
    <name evidence="10" type="ORF">NFI95_01005</name>
</gene>
<feature type="transmembrane region" description="Helical" evidence="8">
    <location>
        <begin position="367"/>
        <end position="389"/>
    </location>
</feature>
<dbReference type="SUPFAM" id="SSF103473">
    <property type="entry name" value="MFS general substrate transporter"/>
    <property type="match status" value="1"/>
</dbReference>
<feature type="transmembrane region" description="Helical" evidence="8">
    <location>
        <begin position="169"/>
        <end position="191"/>
    </location>
</feature>
<feature type="transmembrane region" description="Helical" evidence="8">
    <location>
        <begin position="490"/>
        <end position="512"/>
    </location>
</feature>
<feature type="domain" description="Major facilitator superfamily (MFS) profile" evidence="9">
    <location>
        <begin position="17"/>
        <end position="513"/>
    </location>
</feature>
<organism evidence="10 11">
    <name type="scientific">Endosaccharibacter trunci</name>
    <dbReference type="NCBI Taxonomy" id="2812733"/>
    <lineage>
        <taxon>Bacteria</taxon>
        <taxon>Pseudomonadati</taxon>
        <taxon>Pseudomonadota</taxon>
        <taxon>Alphaproteobacteria</taxon>
        <taxon>Acetobacterales</taxon>
        <taxon>Acetobacteraceae</taxon>
        <taxon>Endosaccharibacter</taxon>
    </lineage>
</organism>
<proteinExistence type="inferred from homology"/>
<dbReference type="InterPro" id="IPR020846">
    <property type="entry name" value="MFS_dom"/>
</dbReference>
<dbReference type="Gene3D" id="1.20.1720.10">
    <property type="entry name" value="Multidrug resistance protein D"/>
    <property type="match status" value="1"/>
</dbReference>
<evidence type="ECO:0000313" key="10">
    <source>
        <dbReference type="EMBL" id="MCQ8277028.1"/>
    </source>
</evidence>
<feature type="transmembrane region" description="Helical" evidence="8">
    <location>
        <begin position="306"/>
        <end position="326"/>
    </location>
</feature>
<evidence type="ECO:0000256" key="6">
    <source>
        <dbReference type="ARBA" id="ARBA00022989"/>
    </source>
</evidence>
<feature type="transmembrane region" description="Helical" evidence="8">
    <location>
        <begin position="83"/>
        <end position="102"/>
    </location>
</feature>
<evidence type="ECO:0000259" key="9">
    <source>
        <dbReference type="PROSITE" id="PS50850"/>
    </source>
</evidence>
<keyword evidence="4" id="KW-1003">Cell membrane</keyword>
<evidence type="ECO:0000256" key="5">
    <source>
        <dbReference type="ARBA" id="ARBA00022692"/>
    </source>
</evidence>
<dbReference type="Gene3D" id="1.20.1250.20">
    <property type="entry name" value="MFS general substrate transporter like domains"/>
    <property type="match status" value="1"/>
</dbReference>